<dbReference type="Gene3D" id="3.40.50.10330">
    <property type="entry name" value="Probable inorganic polyphosphate/atp-NAD kinase, domain 1"/>
    <property type="match status" value="1"/>
</dbReference>
<dbReference type="InterPro" id="IPR016064">
    <property type="entry name" value="NAD/diacylglycerol_kinase_sf"/>
</dbReference>
<dbReference type="InterPro" id="IPR036388">
    <property type="entry name" value="WH-like_DNA-bd_sf"/>
</dbReference>
<dbReference type="AlphaFoldDB" id="B1YDZ5"/>
<name>B1YDZ5_PYRNV</name>
<keyword evidence="2" id="KW-1185">Reference proteome</keyword>
<dbReference type="Pfam" id="PF20143">
    <property type="entry name" value="NAD_kinase_C"/>
    <property type="match status" value="1"/>
</dbReference>
<dbReference type="EMBL" id="CP001014">
    <property type="protein sequence ID" value="ACB40008.1"/>
    <property type="molecule type" value="Genomic_DNA"/>
</dbReference>
<sequence>MRIVEVEAEDAVLAEALRRHGVEVRRGAPVVAVYGRDRDILRALRSEERPVLGVSPPGVDARLAALELREVPLLPDLALEVVDVVRVEAESGGQRVVAINEVALLAAEPASFVRYSLYVDGAFVFNDLGDGCLVSTPVGSTAYALSAGGAVVSPRADVLEVVPVNSALRRPPHVFPSDVRIELRDVRSRSDVYLIGDGAEKIRYRGYAAVAKAGTAKLVVRPQRPRAAPRLPPSVQLVKRVVEERGPLTASEVAALTGLSPRTVRYALEKLREAGLVRSTVDPTDPRRRIYMA</sequence>
<dbReference type="InterPro" id="IPR017438">
    <property type="entry name" value="ATP-NAD_kinase_N"/>
</dbReference>
<accession>B1YDZ5</accession>
<dbReference type="Gene3D" id="1.10.10.10">
    <property type="entry name" value="Winged helix-like DNA-binding domain superfamily/Winged helix DNA-binding domain"/>
    <property type="match status" value="1"/>
</dbReference>
<dbReference type="HOGENOM" id="CLU_008831_0_2_2"/>
<dbReference type="InterPro" id="IPR036390">
    <property type="entry name" value="WH_DNA-bd_sf"/>
</dbReference>
<proteinExistence type="predicted"/>
<dbReference type="PANTHER" id="PTHR20275:SF0">
    <property type="entry name" value="NAD KINASE"/>
    <property type="match status" value="1"/>
</dbReference>
<dbReference type="Gene3D" id="2.60.200.30">
    <property type="entry name" value="Probable inorganic polyphosphate/atp-NAD kinase, domain 2"/>
    <property type="match status" value="1"/>
</dbReference>
<dbReference type="STRING" id="444157.Tneu_1077"/>
<dbReference type="GO" id="GO:0006741">
    <property type="term" value="P:NADP+ biosynthetic process"/>
    <property type="evidence" value="ECO:0007669"/>
    <property type="project" value="TreeGrafter"/>
</dbReference>
<gene>
    <name evidence="1" type="ordered locus">Tneu_1077</name>
</gene>
<dbReference type="Pfam" id="PF12840">
    <property type="entry name" value="HTH_20"/>
    <property type="match status" value="1"/>
</dbReference>
<dbReference type="KEGG" id="tne:Tneu_1077"/>
<dbReference type="SUPFAM" id="SSF111331">
    <property type="entry name" value="NAD kinase/diacylglycerol kinase-like"/>
    <property type="match status" value="1"/>
</dbReference>
<reference evidence="1" key="1">
    <citation type="submission" date="2008-03" db="EMBL/GenBank/DDBJ databases">
        <title>Complete sequence of Thermoproteus neutrophilus V24Sta.</title>
        <authorList>
            <consortium name="US DOE Joint Genome Institute"/>
            <person name="Copeland A."/>
            <person name="Lucas S."/>
            <person name="Lapidus A."/>
            <person name="Glavina del Rio T."/>
            <person name="Dalin E."/>
            <person name="Tice H."/>
            <person name="Bruce D."/>
            <person name="Goodwin L."/>
            <person name="Pitluck S."/>
            <person name="Sims D."/>
            <person name="Brettin T."/>
            <person name="Detter J.C."/>
            <person name="Han C."/>
            <person name="Kuske C.R."/>
            <person name="Schmutz J."/>
            <person name="Larimer F."/>
            <person name="Land M."/>
            <person name="Hauser L."/>
            <person name="Kyrpides N."/>
            <person name="Mikhailova N."/>
            <person name="Biddle J.F."/>
            <person name="Zhang Z."/>
            <person name="Fitz-Gibbon S.T."/>
            <person name="Lowe T.M."/>
            <person name="Saltikov C."/>
            <person name="House C.H."/>
            <person name="Richardson P."/>
        </authorList>
    </citation>
    <scope>NUCLEOTIDE SEQUENCE [LARGE SCALE GENOMIC DNA]</scope>
    <source>
        <strain evidence="1">V24Sta</strain>
    </source>
</reference>
<evidence type="ECO:0000313" key="2">
    <source>
        <dbReference type="Proteomes" id="UP000001694"/>
    </source>
</evidence>
<dbReference type="OrthoDB" id="350804at2157"/>
<protein>
    <submittedName>
        <fullName evidence="1">Transcriptional regulator, ArsR family</fullName>
    </submittedName>
</protein>
<dbReference type="eggNOG" id="arCOG01348">
    <property type="taxonomic scope" value="Archaea"/>
</dbReference>
<dbReference type="InterPro" id="IPR017437">
    <property type="entry name" value="ATP-NAD_kinase_PpnK-typ_C"/>
</dbReference>
<dbReference type="GO" id="GO:0003951">
    <property type="term" value="F:NAD+ kinase activity"/>
    <property type="evidence" value="ECO:0007669"/>
    <property type="project" value="InterPro"/>
</dbReference>
<dbReference type="CDD" id="cd00090">
    <property type="entry name" value="HTH_ARSR"/>
    <property type="match status" value="1"/>
</dbReference>
<evidence type="ECO:0000313" key="1">
    <source>
        <dbReference type="EMBL" id="ACB40008.1"/>
    </source>
</evidence>
<dbReference type="SUPFAM" id="SSF46785">
    <property type="entry name" value="Winged helix' DNA-binding domain"/>
    <property type="match status" value="1"/>
</dbReference>
<dbReference type="PANTHER" id="PTHR20275">
    <property type="entry name" value="NAD KINASE"/>
    <property type="match status" value="1"/>
</dbReference>
<organism evidence="1 2">
    <name type="scientific">Pyrobaculum neutrophilum (strain DSM 2338 / JCM 9278 / NBRC 100436 / V24Sta)</name>
    <name type="common">Thermoproteus neutrophilus</name>
    <dbReference type="NCBI Taxonomy" id="444157"/>
    <lineage>
        <taxon>Archaea</taxon>
        <taxon>Thermoproteota</taxon>
        <taxon>Thermoprotei</taxon>
        <taxon>Thermoproteales</taxon>
        <taxon>Thermoproteaceae</taxon>
        <taxon>Pyrobaculum</taxon>
    </lineage>
</organism>
<dbReference type="InterPro" id="IPR011991">
    <property type="entry name" value="ArsR-like_HTH"/>
</dbReference>
<dbReference type="Proteomes" id="UP000001694">
    <property type="component" value="Chromosome"/>
</dbReference>
<dbReference type="GO" id="GO:0019674">
    <property type="term" value="P:NAD+ metabolic process"/>
    <property type="evidence" value="ECO:0007669"/>
    <property type="project" value="InterPro"/>
</dbReference>